<sequence length="152" mass="16489">MKIGDSIISFFGLGLCAGAWMLNSKIPKDTINHVGADFFPSSVILLLTVAFLVNFVQIIRSENGDKFQLAAGGTCRVSCLILLCLLYPIGFKGIGFILSTGIFTFIMLYLANMRNIGTAILGAAATPVIVHSLFCRFFDIELPLGVLQMLLH</sequence>
<dbReference type="STRING" id="84035.SAMN05660742_1117"/>
<gene>
    <name evidence="3" type="ORF">SAMN05660742_1117</name>
</gene>
<dbReference type="Pfam" id="PF07331">
    <property type="entry name" value="TctB"/>
    <property type="match status" value="1"/>
</dbReference>
<protein>
    <submittedName>
        <fullName evidence="3">Tripartite tricarboxylate transporter TctB family protein</fullName>
    </submittedName>
</protein>
<dbReference type="Proteomes" id="UP000199662">
    <property type="component" value="Unassembled WGS sequence"/>
</dbReference>
<keyword evidence="4" id="KW-1185">Reference proteome</keyword>
<dbReference type="InterPro" id="IPR009936">
    <property type="entry name" value="DUF1468"/>
</dbReference>
<feature type="transmembrane region" description="Helical" evidence="1">
    <location>
        <begin position="38"/>
        <end position="57"/>
    </location>
</feature>
<name>A0A1H7A0R7_9FIRM</name>
<accession>A0A1H7A0R7</accession>
<feature type="transmembrane region" description="Helical" evidence="1">
    <location>
        <begin position="7"/>
        <end position="26"/>
    </location>
</feature>
<proteinExistence type="predicted"/>
<evidence type="ECO:0000259" key="2">
    <source>
        <dbReference type="Pfam" id="PF07331"/>
    </source>
</evidence>
<keyword evidence="1" id="KW-1133">Transmembrane helix</keyword>
<feature type="domain" description="DUF1468" evidence="2">
    <location>
        <begin position="10"/>
        <end position="143"/>
    </location>
</feature>
<dbReference type="RefSeq" id="WP_091831782.1">
    <property type="nucleotide sequence ID" value="NZ_FNZK01000011.1"/>
</dbReference>
<keyword evidence="1" id="KW-0812">Transmembrane</keyword>
<dbReference type="EMBL" id="FNZK01000011">
    <property type="protein sequence ID" value="SEJ58496.1"/>
    <property type="molecule type" value="Genomic_DNA"/>
</dbReference>
<evidence type="ECO:0000256" key="1">
    <source>
        <dbReference type="SAM" id="Phobius"/>
    </source>
</evidence>
<evidence type="ECO:0000313" key="4">
    <source>
        <dbReference type="Proteomes" id="UP000199662"/>
    </source>
</evidence>
<evidence type="ECO:0000313" key="3">
    <source>
        <dbReference type="EMBL" id="SEJ58496.1"/>
    </source>
</evidence>
<feature type="transmembrane region" description="Helical" evidence="1">
    <location>
        <begin position="69"/>
        <end position="88"/>
    </location>
</feature>
<organism evidence="3 4">
    <name type="scientific">Propionispira arboris</name>
    <dbReference type="NCBI Taxonomy" id="84035"/>
    <lineage>
        <taxon>Bacteria</taxon>
        <taxon>Bacillati</taxon>
        <taxon>Bacillota</taxon>
        <taxon>Negativicutes</taxon>
        <taxon>Selenomonadales</taxon>
        <taxon>Selenomonadaceae</taxon>
        <taxon>Propionispira</taxon>
    </lineage>
</organism>
<reference evidence="3 4" key="1">
    <citation type="submission" date="2016-10" db="EMBL/GenBank/DDBJ databases">
        <authorList>
            <person name="de Groot N.N."/>
        </authorList>
    </citation>
    <scope>NUCLEOTIDE SEQUENCE [LARGE SCALE GENOMIC DNA]</scope>
    <source>
        <strain evidence="3 4">DSM 2179</strain>
    </source>
</reference>
<dbReference type="AlphaFoldDB" id="A0A1H7A0R7"/>
<keyword evidence="1" id="KW-0472">Membrane</keyword>